<accession>A0AAN3BBB0</accession>
<evidence type="ECO:0000313" key="3">
    <source>
        <dbReference type="Proteomes" id="UP000336166"/>
    </source>
</evidence>
<organism evidence="2 3">
    <name type="scientific">Listeria monocytogenes</name>
    <dbReference type="NCBI Taxonomy" id="1639"/>
    <lineage>
        <taxon>Bacteria</taxon>
        <taxon>Bacillati</taxon>
        <taxon>Bacillota</taxon>
        <taxon>Bacilli</taxon>
        <taxon>Bacillales</taxon>
        <taxon>Listeriaceae</taxon>
        <taxon>Listeria</taxon>
    </lineage>
</organism>
<keyword evidence="1" id="KW-0812">Transmembrane</keyword>
<gene>
    <name evidence="2" type="ORF">Y261_07180</name>
</gene>
<keyword evidence="1" id="KW-0472">Membrane</keyword>
<keyword evidence="1" id="KW-1133">Transmembrane helix</keyword>
<proteinExistence type="predicted"/>
<comment type="caution">
    <text evidence="2">The sequence shown here is derived from an EMBL/GenBank/DDBJ whole genome shotgun (WGS) entry which is preliminary data.</text>
</comment>
<evidence type="ECO:0000256" key="1">
    <source>
        <dbReference type="SAM" id="Phobius"/>
    </source>
</evidence>
<dbReference type="AlphaFoldDB" id="A0AAN3BBB0"/>
<name>A0AAN3BBB0_LISMN</name>
<sequence>MHLTIKAERSIRKMIKEQDIPLYQADAILTDLDNHLQDKEKISTVELSLVEEEKTIFRDELELGNGTFQSLILFVTNTLDNVFSGIPEQDKNEFLEKLIVEIHRVPFLDEEDKNEKVNSYIAGDKQEKLGKEELISSTEKQPINKPFLFSKLFRRKRRIIYLFSGVVVLFVGIFLYLSFFPETQTLQQAFNNADYTAIIQSDRDSQKDLLLKAKAYIKLSKVNEAEKINKKLKNKELTYLIDEFYIRETYRFIQEKNLTAVNELITNVDNKQLTKDVERAKEILSLLGAIDAHLKDTNLDTINRLKDHLNKEYDLIQFNAY</sequence>
<feature type="transmembrane region" description="Helical" evidence="1">
    <location>
        <begin position="159"/>
        <end position="179"/>
    </location>
</feature>
<dbReference type="Proteomes" id="UP000336166">
    <property type="component" value="Unassembled WGS sequence"/>
</dbReference>
<reference evidence="2 3" key="1">
    <citation type="submission" date="2018-06" db="EMBL/GenBank/DDBJ databases">
        <authorList>
            <consortium name="PulseNet: The National Subtyping Network for Foodborne Disease Surveillance"/>
            <person name="Tarr C.L."/>
            <person name="Trees E."/>
            <person name="Katz L.S."/>
            <person name="Carleton-Romer H.A."/>
            <person name="Stroika S."/>
            <person name="Kucerova Z."/>
            <person name="Roache K.F."/>
            <person name="Sabol A.L."/>
            <person name="Besser J."/>
            <person name="Gerner-Smidt P."/>
        </authorList>
    </citation>
    <scope>NUCLEOTIDE SEQUENCE [LARGE SCALE GENOMIC DNA]</scope>
    <source>
        <strain evidence="2 3">PNUSAL000134</strain>
    </source>
</reference>
<dbReference type="EMBL" id="AAAREG010000004">
    <property type="protein sequence ID" value="EAE2354122.1"/>
    <property type="molecule type" value="Genomic_DNA"/>
</dbReference>
<protein>
    <submittedName>
        <fullName evidence="2">Uncharacterized protein</fullName>
    </submittedName>
</protein>
<evidence type="ECO:0000313" key="2">
    <source>
        <dbReference type="EMBL" id="EAE2354122.1"/>
    </source>
</evidence>